<dbReference type="Gene3D" id="3.40.50.720">
    <property type="entry name" value="NAD(P)-binding Rossmann-like Domain"/>
    <property type="match status" value="1"/>
</dbReference>
<feature type="binding site" evidence="5">
    <location>
        <begin position="9"/>
        <end position="14"/>
    </location>
    <ligand>
        <name>NAD(+)</name>
        <dbReference type="ChEBI" id="CHEBI:57540"/>
    </ligand>
</feature>
<feature type="binding site" evidence="5">
    <location>
        <position position="97"/>
    </location>
    <ligand>
        <name>NAD(+)</name>
        <dbReference type="ChEBI" id="CHEBI:57540"/>
    </ligand>
</feature>
<accession>A0A238VMU6</accession>
<dbReference type="PANTHER" id="PTHR48075">
    <property type="entry name" value="3-HYDROXYACYL-COA DEHYDROGENASE FAMILY PROTEIN"/>
    <property type="match status" value="1"/>
</dbReference>
<organism evidence="8 9">
    <name type="scientific">Actinomadura mexicana</name>
    <dbReference type="NCBI Taxonomy" id="134959"/>
    <lineage>
        <taxon>Bacteria</taxon>
        <taxon>Bacillati</taxon>
        <taxon>Actinomycetota</taxon>
        <taxon>Actinomycetes</taxon>
        <taxon>Streptosporangiales</taxon>
        <taxon>Thermomonosporaceae</taxon>
        <taxon>Actinomadura</taxon>
    </lineage>
</organism>
<dbReference type="Proteomes" id="UP000198420">
    <property type="component" value="Unassembled WGS sequence"/>
</dbReference>
<protein>
    <submittedName>
        <fullName evidence="8">3-hydroxybutyryl-CoA dehydrogenase</fullName>
    </submittedName>
</protein>
<feature type="binding site" evidence="5">
    <location>
        <position position="143"/>
    </location>
    <ligand>
        <name>NAD(+)</name>
        <dbReference type="ChEBI" id="CHEBI:57540"/>
    </ligand>
</feature>
<dbReference type="Pfam" id="PF02737">
    <property type="entry name" value="3HCDH_N"/>
    <property type="match status" value="1"/>
</dbReference>
<evidence type="ECO:0000256" key="5">
    <source>
        <dbReference type="PIRSR" id="PIRSR000105-2"/>
    </source>
</evidence>
<dbReference type="GO" id="GO:0070403">
    <property type="term" value="F:NAD+ binding"/>
    <property type="evidence" value="ECO:0007669"/>
    <property type="project" value="InterPro"/>
</dbReference>
<dbReference type="GO" id="GO:0006631">
    <property type="term" value="P:fatty acid metabolic process"/>
    <property type="evidence" value="ECO:0007669"/>
    <property type="project" value="InterPro"/>
</dbReference>
<feature type="site" description="Important for catalytic activity" evidence="4">
    <location>
        <position position="140"/>
    </location>
</feature>
<dbReference type="SUPFAM" id="SSF48179">
    <property type="entry name" value="6-phosphogluconate dehydrogenase C-terminal domain-like"/>
    <property type="match status" value="1"/>
</dbReference>
<evidence type="ECO:0000256" key="1">
    <source>
        <dbReference type="ARBA" id="ARBA00005086"/>
    </source>
</evidence>
<dbReference type="FunFam" id="3.40.50.720:FF:000009">
    <property type="entry name" value="Fatty oxidation complex, alpha subunit"/>
    <property type="match status" value="1"/>
</dbReference>
<comment type="pathway">
    <text evidence="1">Lipid metabolism; butanoate metabolism.</text>
</comment>
<dbReference type="OrthoDB" id="9771883at2"/>
<evidence type="ECO:0000256" key="3">
    <source>
        <dbReference type="ARBA" id="ARBA00023002"/>
    </source>
</evidence>
<keyword evidence="9" id="KW-1185">Reference proteome</keyword>
<dbReference type="Pfam" id="PF00725">
    <property type="entry name" value="3HCDH"/>
    <property type="match status" value="1"/>
</dbReference>
<dbReference type="InterPro" id="IPR022694">
    <property type="entry name" value="3-OHacyl-CoA_DH"/>
</dbReference>
<dbReference type="RefSeq" id="WP_089310398.1">
    <property type="nucleotide sequence ID" value="NZ_FZNP01000002.1"/>
</dbReference>
<dbReference type="PANTHER" id="PTHR48075:SF5">
    <property type="entry name" value="3-HYDROXYBUTYRYL-COA DEHYDROGENASE"/>
    <property type="match status" value="1"/>
</dbReference>
<feature type="domain" description="3-hydroxyacyl-CoA dehydrogenase NAD binding" evidence="7">
    <location>
        <begin position="5"/>
        <end position="183"/>
    </location>
</feature>
<evidence type="ECO:0000259" key="6">
    <source>
        <dbReference type="Pfam" id="PF00725"/>
    </source>
</evidence>
<feature type="binding site" evidence="5">
    <location>
        <position position="32"/>
    </location>
    <ligand>
        <name>NAD(+)</name>
        <dbReference type="ChEBI" id="CHEBI:57540"/>
    </ligand>
</feature>
<feature type="binding site" evidence="5">
    <location>
        <position position="119"/>
    </location>
    <ligand>
        <name>NAD(+)</name>
        <dbReference type="ChEBI" id="CHEBI:57540"/>
    </ligand>
</feature>
<evidence type="ECO:0000313" key="8">
    <source>
        <dbReference type="EMBL" id="SNR35538.1"/>
    </source>
</evidence>
<dbReference type="PIRSF" id="PIRSF000105">
    <property type="entry name" value="HCDH"/>
    <property type="match status" value="1"/>
</dbReference>
<comment type="similarity">
    <text evidence="2">Belongs to the 3-hydroxyacyl-CoA dehydrogenase family.</text>
</comment>
<sequence>MIHAVGVVGAGTIGTGVAHAFAEAGHPVILVDTSEEALKTSRETIAENARLLPVVAGRPPARTPGEILALITPTTDLDDLRGAGYVVENVTEKWAVKKDLYRALDRVCGPECVLAVNTSAIPITRLAGRTSRPDKVIGNHFMNPVPIMPLVEVIRGVHTSDATLEVSRALLAGIGKETVLVGDSSGFVTNRVLMLTINEAIFLLHEQVSSPKDIDRLFKKCFGHRMGPMETADLIGLDTVLYSLEVLLDEFKDPKYRPCPLLRRYVDAGRLGRKTGRGFHVYDHG</sequence>
<dbReference type="InterPro" id="IPR036291">
    <property type="entry name" value="NAD(P)-bd_dom_sf"/>
</dbReference>
<dbReference type="Gene3D" id="1.10.1040.10">
    <property type="entry name" value="N-(1-d-carboxylethyl)-l-norvaline Dehydrogenase, domain 2"/>
    <property type="match status" value="1"/>
</dbReference>
<reference evidence="9" key="1">
    <citation type="submission" date="2017-06" db="EMBL/GenBank/DDBJ databases">
        <authorList>
            <person name="Varghese N."/>
            <person name="Submissions S."/>
        </authorList>
    </citation>
    <scope>NUCLEOTIDE SEQUENCE [LARGE SCALE GENOMIC DNA]</scope>
    <source>
        <strain evidence="9">DSM 44485</strain>
    </source>
</reference>
<dbReference type="InterPro" id="IPR013328">
    <property type="entry name" value="6PGD_dom2"/>
</dbReference>
<gene>
    <name evidence="8" type="ORF">SAMN06265355_10279</name>
</gene>
<evidence type="ECO:0000313" key="9">
    <source>
        <dbReference type="Proteomes" id="UP000198420"/>
    </source>
</evidence>
<keyword evidence="3" id="KW-0560">Oxidoreductase</keyword>
<evidence type="ECO:0000259" key="7">
    <source>
        <dbReference type="Pfam" id="PF02737"/>
    </source>
</evidence>
<dbReference type="InterPro" id="IPR006176">
    <property type="entry name" value="3-OHacyl-CoA_DH_NAD-bd"/>
</dbReference>
<keyword evidence="5" id="KW-0520">NAD</keyword>
<feature type="binding site" evidence="5">
    <location>
        <position position="92"/>
    </location>
    <ligand>
        <name>NAD(+)</name>
        <dbReference type="ChEBI" id="CHEBI:57540"/>
    </ligand>
</feature>
<dbReference type="AlphaFoldDB" id="A0A238VMU6"/>
<dbReference type="InterPro" id="IPR006108">
    <property type="entry name" value="3HC_DH_C"/>
</dbReference>
<dbReference type="GO" id="GO:0016616">
    <property type="term" value="F:oxidoreductase activity, acting on the CH-OH group of donors, NAD or NADP as acceptor"/>
    <property type="evidence" value="ECO:0007669"/>
    <property type="project" value="InterPro"/>
</dbReference>
<evidence type="ECO:0000256" key="4">
    <source>
        <dbReference type="PIRSR" id="PIRSR000105-1"/>
    </source>
</evidence>
<name>A0A238VMU6_9ACTN</name>
<evidence type="ECO:0000256" key="2">
    <source>
        <dbReference type="ARBA" id="ARBA00009463"/>
    </source>
</evidence>
<feature type="domain" description="3-hydroxyacyl-CoA dehydrogenase C-terminal" evidence="6">
    <location>
        <begin position="186"/>
        <end position="282"/>
    </location>
</feature>
<dbReference type="EMBL" id="FZNP01000002">
    <property type="protein sequence ID" value="SNR35538.1"/>
    <property type="molecule type" value="Genomic_DNA"/>
</dbReference>
<proteinExistence type="inferred from homology"/>
<dbReference type="InterPro" id="IPR008927">
    <property type="entry name" value="6-PGluconate_DH-like_C_sf"/>
</dbReference>
<feature type="binding site" evidence="5">
    <location>
        <position position="274"/>
    </location>
    <ligand>
        <name>NAD(+)</name>
        <dbReference type="ChEBI" id="CHEBI:57540"/>
    </ligand>
</feature>
<dbReference type="SUPFAM" id="SSF51735">
    <property type="entry name" value="NAD(P)-binding Rossmann-fold domains"/>
    <property type="match status" value="1"/>
</dbReference>